<dbReference type="GO" id="GO:0006397">
    <property type="term" value="P:mRNA processing"/>
    <property type="evidence" value="ECO:0007669"/>
    <property type="project" value="UniProtKB-KW"/>
</dbReference>
<evidence type="ECO:0000256" key="6">
    <source>
        <dbReference type="ARBA" id="ARBA00022490"/>
    </source>
</evidence>
<keyword evidence="8" id="KW-0540">Nuclease</keyword>
<dbReference type="GO" id="GO:0008380">
    <property type="term" value="P:RNA splicing"/>
    <property type="evidence" value="ECO:0007669"/>
    <property type="project" value="UniProtKB-KW"/>
</dbReference>
<evidence type="ECO:0000256" key="18">
    <source>
        <dbReference type="ARBA" id="ARBA00033125"/>
    </source>
</evidence>
<keyword evidence="12" id="KW-0862">Zinc</keyword>
<dbReference type="Pfam" id="PF11718">
    <property type="entry name" value="CPSF73-100_C"/>
    <property type="match status" value="1"/>
</dbReference>
<organism evidence="23 24">
    <name type="scientific">Sungouiella intermedia</name>
    <dbReference type="NCBI Taxonomy" id="45354"/>
    <lineage>
        <taxon>Eukaryota</taxon>
        <taxon>Fungi</taxon>
        <taxon>Dikarya</taxon>
        <taxon>Ascomycota</taxon>
        <taxon>Saccharomycotina</taxon>
        <taxon>Pichiomycetes</taxon>
        <taxon>Metschnikowiaceae</taxon>
        <taxon>Sungouiella</taxon>
    </lineage>
</organism>
<evidence type="ECO:0000259" key="22">
    <source>
        <dbReference type="PROSITE" id="PS52002"/>
    </source>
</evidence>
<evidence type="ECO:0000313" key="24">
    <source>
        <dbReference type="Proteomes" id="UP000182334"/>
    </source>
</evidence>
<evidence type="ECO:0000256" key="7">
    <source>
        <dbReference type="ARBA" id="ARBA00022664"/>
    </source>
</evidence>
<dbReference type="PROSITE" id="PS52002">
    <property type="entry name" value="SM"/>
    <property type="match status" value="1"/>
</dbReference>
<dbReference type="SMART" id="SM00849">
    <property type="entry name" value="Lactamase_B"/>
    <property type="match status" value="1"/>
</dbReference>
<dbReference type="CDD" id="cd16292">
    <property type="entry name" value="CPSF3-like_MBL-fold"/>
    <property type="match status" value="1"/>
</dbReference>
<dbReference type="PANTHER" id="PTHR11203:SF11">
    <property type="entry name" value="CLEAVAGE AND POLYADENYLATION SPECIFICITY FACTOR SUBUNIT 3"/>
    <property type="match status" value="1"/>
</dbReference>
<accession>A0A1L0DC79</accession>
<sequence>MVTVDSLASDDSENFKFFGLGGCNEVGRSCHIIEYKNKVIMLDSGVHPGLSGMNSLPFFDDYDLSKVDILLISHFHLDHAASLPYVMQQTSFRGRVFMTHATKAIYRWLLTDFVKVTSIAGSGDDARSVDNQQNSGGSANLYTDDDLMSSFDKIETIDYHSTIEVEGIRFTAYHAGHVLGACMYLVEIGGLKVLFTGDYSREEDRHLKVAEVPPVRPDILITESTFGTATHEPRLEKESRMMKNIHSTILKGGRVLMPVFALGRAQELLLILEEYWSLNDDIKNISIYYASNLARKCMAVYQTYTSIMNEKIRLGSSSSEKTNPFQFKYIKSIKSIDKVHDMGPCVVVASPGMLQNGVSRQLLERWAPDPKNAVILTGYSVEGTMAKELLAEPHAIPSIANPEVAIPRRLSIDEISFAAHVDFQQNAGFIEEVSPRKIILVHGDSNPMGRLKSALLSRYSSRKGTDEEVKVFNPRNCEELLIGIKGAKIAKVVGALAEAEIQLVREAMEKQLAEKKIELLEDDMNVEVETEEKDTIKGEEKKDATNEQPKKDDIKQDHSKKDESKNEEEQKDQYINTGVVLSGVLISKDFDLNLLQLEDLQEFTQLSTTVVKSNMKLKIQATVSLIQWHLEQMFGSIEILQDNELSWECLIMDMVYIIVDRALSSDGLNITVEWVNFNNMADSMADSVVAILYSVDSSPVSVKLTSKSHSHSHIKEEPSDGEVSKEKVKRSAHTVSDIGSRIHRISSLLKSQFGDAITSIDSKGAKIVIGKAEATIDFQTLEVACGSRVLKDRIENLTEVELQQLEEFEFNHGPMSLIQTSMKNGTPVVIYCRNNHKLIAKVKAFDRHCNLILEDVKELWTETLKNSKGKVIKTTSKERFIAKLFLRGDSVIIVLKV</sequence>
<evidence type="ECO:0000256" key="14">
    <source>
        <dbReference type="ARBA" id="ARBA00023242"/>
    </source>
</evidence>
<evidence type="ECO:0000256" key="21">
    <source>
        <dbReference type="SAM" id="MobiDB-lite"/>
    </source>
</evidence>
<reference evidence="23 24" key="1">
    <citation type="submission" date="2016-10" db="EMBL/GenBank/DDBJ databases">
        <authorList>
            <person name="de Groot N.N."/>
        </authorList>
    </citation>
    <scope>NUCLEOTIDE SEQUENCE [LARGE SCALE GENOMIC DNA]</scope>
    <source>
        <strain evidence="23 24">CBS 141442</strain>
    </source>
</reference>
<dbReference type="GO" id="GO:0003723">
    <property type="term" value="F:RNA binding"/>
    <property type="evidence" value="ECO:0007669"/>
    <property type="project" value="InterPro"/>
</dbReference>
<keyword evidence="9" id="KW-0479">Metal-binding</keyword>
<dbReference type="GO" id="GO:0004521">
    <property type="term" value="F:RNA endonuclease activity"/>
    <property type="evidence" value="ECO:0007669"/>
    <property type="project" value="TreeGrafter"/>
</dbReference>
<dbReference type="SUPFAM" id="SSF50182">
    <property type="entry name" value="Sm-like ribonucleoproteins"/>
    <property type="match status" value="1"/>
</dbReference>
<dbReference type="Pfam" id="PF16661">
    <property type="entry name" value="Lactamase_B_6"/>
    <property type="match status" value="1"/>
</dbReference>
<feature type="domain" description="Sm" evidence="22">
    <location>
        <begin position="815"/>
        <end position="897"/>
    </location>
</feature>
<feature type="compositionally biased region" description="Basic and acidic residues" evidence="21">
    <location>
        <begin position="533"/>
        <end position="571"/>
    </location>
</feature>
<dbReference type="STRING" id="45354.A0A1L0DC79"/>
<keyword evidence="14" id="KW-0539">Nucleus</keyword>
<evidence type="ECO:0000256" key="1">
    <source>
        <dbReference type="ARBA" id="ARBA00004123"/>
    </source>
</evidence>
<evidence type="ECO:0000256" key="10">
    <source>
        <dbReference type="ARBA" id="ARBA00022759"/>
    </source>
</evidence>
<dbReference type="GO" id="GO:0005847">
    <property type="term" value="C:mRNA cleavage and polyadenylation specificity factor complex"/>
    <property type="evidence" value="ECO:0007669"/>
    <property type="project" value="TreeGrafter"/>
</dbReference>
<protein>
    <recommendedName>
        <fullName evidence="5">Endoribonuclease YSH1</fullName>
    </recommendedName>
    <alternativeName>
        <fullName evidence="19">Endoribonuclease ysh1</fullName>
    </alternativeName>
    <alternativeName>
        <fullName evidence="17 20">mRNA 3'-end-processing protein YSH1</fullName>
    </alternativeName>
    <alternativeName>
        <fullName evidence="18">snRNP core protein D2</fullName>
    </alternativeName>
</protein>
<evidence type="ECO:0000313" key="23">
    <source>
        <dbReference type="EMBL" id="SGZ54148.1"/>
    </source>
</evidence>
<dbReference type="SMART" id="SM01027">
    <property type="entry name" value="Beta-Casp"/>
    <property type="match status" value="1"/>
</dbReference>
<keyword evidence="6" id="KW-0963">Cytoplasm</keyword>
<feature type="compositionally biased region" description="Basic and acidic residues" evidence="21">
    <location>
        <begin position="713"/>
        <end position="726"/>
    </location>
</feature>
<dbReference type="InterPro" id="IPR001163">
    <property type="entry name" value="Sm_dom_euk/arc"/>
</dbReference>
<dbReference type="InterPro" id="IPR001279">
    <property type="entry name" value="Metallo-B-lactamas"/>
</dbReference>
<evidence type="ECO:0000256" key="3">
    <source>
        <dbReference type="ARBA" id="ARBA00008146"/>
    </source>
</evidence>
<evidence type="ECO:0000256" key="16">
    <source>
        <dbReference type="ARBA" id="ARBA00024826"/>
    </source>
</evidence>
<dbReference type="GO" id="GO:0005829">
    <property type="term" value="C:cytosol"/>
    <property type="evidence" value="ECO:0007669"/>
    <property type="project" value="UniProtKB-SubCell"/>
</dbReference>
<feature type="region of interest" description="Disordered" evidence="21">
    <location>
        <begin position="706"/>
        <end position="735"/>
    </location>
</feature>
<keyword evidence="13" id="KW-0508">mRNA splicing</keyword>
<dbReference type="Pfam" id="PF10996">
    <property type="entry name" value="Beta-Casp"/>
    <property type="match status" value="1"/>
</dbReference>
<evidence type="ECO:0000256" key="11">
    <source>
        <dbReference type="ARBA" id="ARBA00022801"/>
    </source>
</evidence>
<evidence type="ECO:0000256" key="8">
    <source>
        <dbReference type="ARBA" id="ARBA00022722"/>
    </source>
</evidence>
<dbReference type="InterPro" id="IPR010920">
    <property type="entry name" value="LSM_dom_sf"/>
</dbReference>
<dbReference type="Gene3D" id="2.30.30.100">
    <property type="match status" value="1"/>
</dbReference>
<evidence type="ECO:0000256" key="12">
    <source>
        <dbReference type="ARBA" id="ARBA00022833"/>
    </source>
</evidence>
<dbReference type="SUPFAM" id="SSF56281">
    <property type="entry name" value="Metallo-hydrolase/oxidoreductase"/>
    <property type="match status" value="1"/>
</dbReference>
<dbReference type="CDD" id="cd01720">
    <property type="entry name" value="Sm_D2"/>
    <property type="match status" value="1"/>
</dbReference>
<comment type="subcellular location">
    <subcellularLocation>
        <location evidence="2">Cytoplasm</location>
        <location evidence="2">Cytosol</location>
    </subcellularLocation>
    <subcellularLocation>
        <location evidence="1">Nucleus</location>
    </subcellularLocation>
</comment>
<dbReference type="GO" id="GO:0046872">
    <property type="term" value="F:metal ion binding"/>
    <property type="evidence" value="ECO:0007669"/>
    <property type="project" value="UniProtKB-KW"/>
</dbReference>
<dbReference type="EMBL" id="LT635759">
    <property type="protein sequence ID" value="SGZ54148.1"/>
    <property type="molecule type" value="Genomic_DNA"/>
</dbReference>
<dbReference type="Gene3D" id="3.60.15.10">
    <property type="entry name" value="Ribonuclease Z/Hydroxyacylglutathione hydrolase-like"/>
    <property type="match status" value="1"/>
</dbReference>
<evidence type="ECO:0000256" key="5">
    <source>
        <dbReference type="ARBA" id="ARBA00018311"/>
    </source>
</evidence>
<dbReference type="PANTHER" id="PTHR11203">
    <property type="entry name" value="CLEAVAGE AND POLYADENYLATION SPECIFICITY FACTOR FAMILY MEMBER"/>
    <property type="match status" value="1"/>
</dbReference>
<evidence type="ECO:0000256" key="9">
    <source>
        <dbReference type="ARBA" id="ARBA00022723"/>
    </source>
</evidence>
<dbReference type="Proteomes" id="UP000182334">
    <property type="component" value="Chromosome IV"/>
</dbReference>
<evidence type="ECO:0000256" key="13">
    <source>
        <dbReference type="ARBA" id="ARBA00023187"/>
    </source>
</evidence>
<dbReference type="SMART" id="SM00651">
    <property type="entry name" value="Sm"/>
    <property type="match status" value="1"/>
</dbReference>
<dbReference type="FunFam" id="3.40.50.10890:FF:000004">
    <property type="entry name" value="Cleavage and polyadenylation specifity factor"/>
    <property type="match status" value="1"/>
</dbReference>
<keyword evidence="15" id="KW-0687">Ribonucleoprotein</keyword>
<keyword evidence="24" id="KW-1185">Reference proteome</keyword>
<evidence type="ECO:0000256" key="15">
    <source>
        <dbReference type="ARBA" id="ARBA00023274"/>
    </source>
</evidence>
<comment type="similarity">
    <text evidence="3">Belongs to the snRNP core protein family.</text>
</comment>
<dbReference type="InterPro" id="IPR050698">
    <property type="entry name" value="MBL"/>
</dbReference>
<evidence type="ECO:0000256" key="2">
    <source>
        <dbReference type="ARBA" id="ARBA00004514"/>
    </source>
</evidence>
<dbReference type="FunFam" id="3.60.15.10:FF:000001">
    <property type="entry name" value="Cleavage and polyadenylation specificity factor"/>
    <property type="match status" value="1"/>
</dbReference>
<keyword evidence="10" id="KW-0255">Endonuclease</keyword>
<dbReference type="OrthoDB" id="10249535at2759"/>
<dbReference type="InterPro" id="IPR021718">
    <property type="entry name" value="CPSF73-100_C"/>
</dbReference>
<evidence type="ECO:0000256" key="20">
    <source>
        <dbReference type="ARBA" id="ARBA00075008"/>
    </source>
</evidence>
<dbReference type="AlphaFoldDB" id="A0A1L0DC79"/>
<gene>
    <name evidence="23" type="ORF">SAMEA4029010_CIC11G00000002349</name>
</gene>
<dbReference type="InterPro" id="IPR011108">
    <property type="entry name" value="RMMBL"/>
</dbReference>
<evidence type="ECO:0000256" key="17">
    <source>
        <dbReference type="ARBA" id="ARBA00032592"/>
    </source>
</evidence>
<comment type="function">
    <text evidence="16">Component of the cleavage factor I (CF I) involved in pre-mRNA 3'-end processing.</text>
</comment>
<dbReference type="InterPro" id="IPR027248">
    <property type="entry name" value="Sm_D2"/>
</dbReference>
<keyword evidence="11" id="KW-0378">Hydrolase</keyword>
<dbReference type="Pfam" id="PF01423">
    <property type="entry name" value="LSM"/>
    <property type="match status" value="1"/>
</dbReference>
<comment type="similarity">
    <text evidence="4">Belongs to the metallo-beta-lactamase superfamily. RNA-metabolizing metallo-beta-lactamase-like family. CPSF2/YSH1 subfamily.</text>
</comment>
<evidence type="ECO:0000256" key="4">
    <source>
        <dbReference type="ARBA" id="ARBA00010624"/>
    </source>
</evidence>
<proteinExistence type="inferred from homology"/>
<keyword evidence="7" id="KW-0507">mRNA processing</keyword>
<evidence type="ECO:0000256" key="19">
    <source>
        <dbReference type="ARBA" id="ARBA00069466"/>
    </source>
</evidence>
<dbReference type="Pfam" id="PF07521">
    <property type="entry name" value="RMMBL"/>
    <property type="match status" value="1"/>
</dbReference>
<dbReference type="InterPro" id="IPR036866">
    <property type="entry name" value="RibonucZ/Hydroxyglut_hydro"/>
</dbReference>
<dbReference type="InterPro" id="IPR022712">
    <property type="entry name" value="Beta_Casp"/>
</dbReference>
<dbReference type="GO" id="GO:0004534">
    <property type="term" value="F:5'-3' RNA exonuclease activity"/>
    <property type="evidence" value="ECO:0007669"/>
    <property type="project" value="TreeGrafter"/>
</dbReference>
<feature type="region of interest" description="Disordered" evidence="21">
    <location>
        <begin position="528"/>
        <end position="571"/>
    </location>
</feature>
<dbReference type="Gene3D" id="3.40.50.10890">
    <property type="match status" value="1"/>
</dbReference>
<dbReference type="InterPro" id="IPR047575">
    <property type="entry name" value="Sm"/>
</dbReference>
<name>A0A1L0DC79_9ASCO</name>
<dbReference type="SMART" id="SM01098">
    <property type="entry name" value="CPSF73-100_C"/>
    <property type="match status" value="1"/>
</dbReference>
<dbReference type="GO" id="GO:0030532">
    <property type="term" value="C:small nuclear ribonucleoprotein complex"/>
    <property type="evidence" value="ECO:0007669"/>
    <property type="project" value="InterPro"/>
</dbReference>